<evidence type="ECO:0000256" key="1">
    <source>
        <dbReference type="ARBA" id="ARBA00004141"/>
    </source>
</evidence>
<dbReference type="Pfam" id="PF00571">
    <property type="entry name" value="CBS"/>
    <property type="match status" value="2"/>
</dbReference>
<keyword evidence="5 9" id="KW-0460">Magnesium</keyword>
<comment type="function">
    <text evidence="9">Acts as a magnesium transporter.</text>
</comment>
<dbReference type="RefSeq" id="WP_145346338.1">
    <property type="nucleotide sequence ID" value="NZ_CP036261.1"/>
</dbReference>
<dbReference type="GO" id="GO:0005886">
    <property type="term" value="C:plasma membrane"/>
    <property type="evidence" value="ECO:0007669"/>
    <property type="project" value="UniProtKB-SubCell"/>
</dbReference>
<keyword evidence="7 9" id="KW-0472">Membrane</keyword>
<protein>
    <recommendedName>
        <fullName evidence="9">Magnesium transporter MgtE</fullName>
    </recommendedName>
</protein>
<dbReference type="SMART" id="SM00116">
    <property type="entry name" value="CBS"/>
    <property type="match status" value="2"/>
</dbReference>
<evidence type="ECO:0000259" key="10">
    <source>
        <dbReference type="PROSITE" id="PS51371"/>
    </source>
</evidence>
<comment type="similarity">
    <text evidence="2 9">Belongs to the SLC41A transporter family.</text>
</comment>
<dbReference type="InterPro" id="IPR036739">
    <property type="entry name" value="SLC41_membr_dom_sf"/>
</dbReference>
<evidence type="ECO:0000256" key="6">
    <source>
        <dbReference type="ARBA" id="ARBA00022989"/>
    </source>
</evidence>
<feature type="transmembrane region" description="Helical" evidence="9">
    <location>
        <begin position="360"/>
        <end position="380"/>
    </location>
</feature>
<dbReference type="KEGG" id="ruv:EC9_30440"/>
<evidence type="ECO:0000256" key="2">
    <source>
        <dbReference type="ARBA" id="ARBA00009749"/>
    </source>
</evidence>
<dbReference type="InterPro" id="IPR046342">
    <property type="entry name" value="CBS_dom_sf"/>
</dbReference>
<dbReference type="GO" id="GO:0015095">
    <property type="term" value="F:magnesium ion transmembrane transporter activity"/>
    <property type="evidence" value="ECO:0007669"/>
    <property type="project" value="UniProtKB-UniRule"/>
</dbReference>
<dbReference type="InterPro" id="IPR006669">
    <property type="entry name" value="MgtE_transporter"/>
</dbReference>
<evidence type="ECO:0000256" key="8">
    <source>
        <dbReference type="PROSITE-ProRule" id="PRU00703"/>
    </source>
</evidence>
<dbReference type="InterPro" id="IPR000644">
    <property type="entry name" value="CBS_dom"/>
</dbReference>
<name>A0A517M1Z1_9BACT</name>
<evidence type="ECO:0000256" key="7">
    <source>
        <dbReference type="ARBA" id="ARBA00023136"/>
    </source>
</evidence>
<dbReference type="Pfam" id="PF03448">
    <property type="entry name" value="MgtE_N"/>
    <property type="match status" value="1"/>
</dbReference>
<keyword evidence="9" id="KW-0479">Metal-binding</keyword>
<evidence type="ECO:0000256" key="4">
    <source>
        <dbReference type="ARBA" id="ARBA00022692"/>
    </source>
</evidence>
<dbReference type="SUPFAM" id="SSF54631">
    <property type="entry name" value="CBS-domain pair"/>
    <property type="match status" value="1"/>
</dbReference>
<comment type="subunit">
    <text evidence="9">Homodimer.</text>
</comment>
<dbReference type="PANTHER" id="PTHR43773:SF1">
    <property type="entry name" value="MAGNESIUM TRANSPORTER MGTE"/>
    <property type="match status" value="1"/>
</dbReference>
<feature type="domain" description="CBS" evidence="10">
    <location>
        <begin position="136"/>
        <end position="197"/>
    </location>
</feature>
<dbReference type="Gene3D" id="1.25.60.10">
    <property type="entry name" value="MgtE N-terminal domain-like"/>
    <property type="match status" value="1"/>
</dbReference>
<feature type="transmembrane region" description="Helical" evidence="9">
    <location>
        <begin position="386"/>
        <end position="413"/>
    </location>
</feature>
<dbReference type="Pfam" id="PF01769">
    <property type="entry name" value="MgtE"/>
    <property type="match status" value="1"/>
</dbReference>
<feature type="transmembrane region" description="Helical" evidence="9">
    <location>
        <begin position="315"/>
        <end position="339"/>
    </location>
</feature>
<evidence type="ECO:0000256" key="9">
    <source>
        <dbReference type="RuleBase" id="RU362011"/>
    </source>
</evidence>
<dbReference type="SUPFAM" id="SSF161093">
    <property type="entry name" value="MgtE membrane domain-like"/>
    <property type="match status" value="1"/>
</dbReference>
<reference evidence="11 12" key="1">
    <citation type="submission" date="2019-02" db="EMBL/GenBank/DDBJ databases">
        <title>Deep-cultivation of Planctomycetes and their phenomic and genomic characterization uncovers novel biology.</title>
        <authorList>
            <person name="Wiegand S."/>
            <person name="Jogler M."/>
            <person name="Boedeker C."/>
            <person name="Pinto D."/>
            <person name="Vollmers J."/>
            <person name="Rivas-Marin E."/>
            <person name="Kohn T."/>
            <person name="Peeters S.H."/>
            <person name="Heuer A."/>
            <person name="Rast P."/>
            <person name="Oberbeckmann S."/>
            <person name="Bunk B."/>
            <person name="Jeske O."/>
            <person name="Meyerdierks A."/>
            <person name="Storesund J.E."/>
            <person name="Kallscheuer N."/>
            <person name="Luecker S."/>
            <person name="Lage O.M."/>
            <person name="Pohl T."/>
            <person name="Merkel B.J."/>
            <person name="Hornburger P."/>
            <person name="Mueller R.-W."/>
            <person name="Bruemmer F."/>
            <person name="Labrenz M."/>
            <person name="Spormann A.M."/>
            <person name="Op den Camp H."/>
            <person name="Overmann J."/>
            <person name="Amann R."/>
            <person name="Jetten M.S.M."/>
            <person name="Mascher T."/>
            <person name="Medema M.H."/>
            <person name="Devos D.P."/>
            <person name="Kaster A.-K."/>
            <person name="Ovreas L."/>
            <person name="Rohde M."/>
            <person name="Galperin M.Y."/>
            <person name="Jogler C."/>
        </authorList>
    </citation>
    <scope>NUCLEOTIDE SEQUENCE [LARGE SCALE GENOMIC DNA]</scope>
    <source>
        <strain evidence="11 12">EC9</strain>
    </source>
</reference>
<keyword evidence="4 9" id="KW-0812">Transmembrane</keyword>
<dbReference type="Gene3D" id="1.10.357.20">
    <property type="entry name" value="SLC41 divalent cation transporters, integral membrane domain"/>
    <property type="match status" value="1"/>
</dbReference>
<keyword evidence="9" id="KW-1003">Cell membrane</keyword>
<dbReference type="SMART" id="SM00924">
    <property type="entry name" value="MgtE_N"/>
    <property type="match status" value="1"/>
</dbReference>
<proteinExistence type="inferred from homology"/>
<dbReference type="InterPro" id="IPR006667">
    <property type="entry name" value="SLC41_membr_dom"/>
</dbReference>
<dbReference type="GO" id="GO:0046872">
    <property type="term" value="F:metal ion binding"/>
    <property type="evidence" value="ECO:0007669"/>
    <property type="project" value="UniProtKB-KW"/>
</dbReference>
<evidence type="ECO:0000256" key="5">
    <source>
        <dbReference type="ARBA" id="ARBA00022842"/>
    </source>
</evidence>
<gene>
    <name evidence="11" type="ORF">EC9_30440</name>
</gene>
<dbReference type="PANTHER" id="PTHR43773">
    <property type="entry name" value="MAGNESIUM TRANSPORTER MGTE"/>
    <property type="match status" value="1"/>
</dbReference>
<keyword evidence="12" id="KW-1185">Reference proteome</keyword>
<keyword evidence="3 9" id="KW-0813">Transport</keyword>
<dbReference type="Proteomes" id="UP000319557">
    <property type="component" value="Chromosome"/>
</dbReference>
<dbReference type="OrthoDB" id="9790355at2"/>
<dbReference type="PROSITE" id="PS51371">
    <property type="entry name" value="CBS"/>
    <property type="match status" value="2"/>
</dbReference>
<keyword evidence="8" id="KW-0129">CBS domain</keyword>
<feature type="transmembrane region" description="Helical" evidence="9">
    <location>
        <begin position="425"/>
        <end position="448"/>
    </location>
</feature>
<comment type="subcellular location">
    <subcellularLocation>
        <location evidence="9">Cell membrane</location>
        <topology evidence="9">Multi-pass membrane protein</topology>
    </subcellularLocation>
    <subcellularLocation>
        <location evidence="1">Membrane</location>
        <topology evidence="1">Multi-pass membrane protein</topology>
    </subcellularLocation>
</comment>
<keyword evidence="6 9" id="KW-1133">Transmembrane helix</keyword>
<evidence type="ECO:0000313" key="11">
    <source>
        <dbReference type="EMBL" id="QDS88849.1"/>
    </source>
</evidence>
<evidence type="ECO:0000256" key="3">
    <source>
        <dbReference type="ARBA" id="ARBA00022448"/>
    </source>
</evidence>
<sequence length="453" mass="50300">MVNTLFLPELREMLAESNDSDLAEFCTALHPVRTAEFMEGLTANEAWQVLQHADVALRAEIFSYLEEERQLEILEQEDPQRLADLVAEMPSDDRVDLIHELEDERANEILPLLPEAERRDIMRLKSHAEETAGALMTTDFVRLSASLTVREALDDLSRQAADHETIYYLYVVDEDHQLRGVVSGRQLIAAMGKPNTTMGELMDTDIVTVQIDEDQESVAEKVERYNLLAIPVVDEGRVLMGIITHDDVIDVLRDELTEDVQRIAAVAPLDEGYLRENILTLTWKRGIWLTVLFFAAMLTMLLLRHYDVELEKFIWLAWFIPLVISSGGNTGSQSATLVITALTSGDVKVGDWRTVAIREVMMGVLLGGSLGTIGYIFALFVAPSPYAAITIPITVLLVISSGAIAGGLLPLLFKRLELDPALMSNPFVAGIVDILGIMIYINVARIVLSGVAE</sequence>
<feature type="domain" description="CBS" evidence="10">
    <location>
        <begin position="202"/>
        <end position="258"/>
    </location>
</feature>
<dbReference type="NCBIfam" id="TIGR00400">
    <property type="entry name" value="mgtE"/>
    <property type="match status" value="1"/>
</dbReference>
<dbReference type="AlphaFoldDB" id="A0A517M1Z1"/>
<organism evidence="11 12">
    <name type="scientific">Rosistilla ulvae</name>
    <dbReference type="NCBI Taxonomy" id="1930277"/>
    <lineage>
        <taxon>Bacteria</taxon>
        <taxon>Pseudomonadati</taxon>
        <taxon>Planctomycetota</taxon>
        <taxon>Planctomycetia</taxon>
        <taxon>Pirellulales</taxon>
        <taxon>Pirellulaceae</taxon>
        <taxon>Rosistilla</taxon>
    </lineage>
</organism>
<dbReference type="EMBL" id="CP036261">
    <property type="protein sequence ID" value="QDS88849.1"/>
    <property type="molecule type" value="Genomic_DNA"/>
</dbReference>
<dbReference type="SUPFAM" id="SSF158791">
    <property type="entry name" value="MgtE N-terminal domain-like"/>
    <property type="match status" value="1"/>
</dbReference>
<dbReference type="Gene3D" id="3.10.580.10">
    <property type="entry name" value="CBS-domain"/>
    <property type="match status" value="1"/>
</dbReference>
<dbReference type="InterPro" id="IPR038076">
    <property type="entry name" value="MgtE_N_sf"/>
</dbReference>
<feature type="transmembrane region" description="Helical" evidence="9">
    <location>
        <begin position="286"/>
        <end position="303"/>
    </location>
</feature>
<dbReference type="CDD" id="cd04606">
    <property type="entry name" value="CBS_pair_Mg_transporter"/>
    <property type="match status" value="1"/>
</dbReference>
<accession>A0A517M1Z1</accession>
<dbReference type="InterPro" id="IPR006668">
    <property type="entry name" value="Mg_transptr_MgtE_intracell_dom"/>
</dbReference>
<evidence type="ECO:0000313" key="12">
    <source>
        <dbReference type="Proteomes" id="UP000319557"/>
    </source>
</evidence>